<accession>A0A6B2LX19</accession>
<organism evidence="4 5">
    <name type="scientific">Oceanipulchritudo coccoides</name>
    <dbReference type="NCBI Taxonomy" id="2706888"/>
    <lineage>
        <taxon>Bacteria</taxon>
        <taxon>Pseudomonadati</taxon>
        <taxon>Verrucomicrobiota</taxon>
        <taxon>Opitutia</taxon>
        <taxon>Puniceicoccales</taxon>
        <taxon>Oceanipulchritudinaceae</taxon>
        <taxon>Oceanipulchritudo</taxon>
    </lineage>
</organism>
<gene>
    <name evidence="4" type="ORF">G0Q06_01005</name>
</gene>
<dbReference type="SUPFAM" id="SSF51126">
    <property type="entry name" value="Pectin lyase-like"/>
    <property type="match status" value="1"/>
</dbReference>
<evidence type="ECO:0000256" key="2">
    <source>
        <dbReference type="SAM" id="SignalP"/>
    </source>
</evidence>
<feature type="chain" id="PRO_5025607630" evidence="2">
    <location>
        <begin position="33"/>
        <end position="1170"/>
    </location>
</feature>
<dbReference type="InterPro" id="IPR012334">
    <property type="entry name" value="Pectin_lyas_fold"/>
</dbReference>
<sequence length="1170" mass="122355">MKQKSERPLKRFLGLVALPLMALALPSSSALANIVSLNVASAATCNNTSVSSPFGIATEGTVVGNWNNTSSFGALNPTANLVNDQGVGTGISATILNAAGQAFWGASYIQTPWNYGIAHYVATPNPVEVTLDNLNTAFPTGYVAIVYVNGAAANPGAAITDGTTTYYFQTSNPQNTTPILITDTNSGDGYDVGNYAKFGSSGTPLTSDTITFTIPTGSVVANNAGIGGIQIVGVPFDLAPPDDLVASTYYVDPVSGSDLNSGTSAGSAWQTLGKVNNWNFGPGDQILLKAGATFMGKIVLSEDNGAAGNPIVVASYGAGAAPIIDASGYLAGVVIRDSEYIEVRDIEITGDGGAMVDGSPETNRYGVYAKNSSCGALNNIILDNLFIHDIYPNVGTASDGATATTHQGFGISMDGGDATLSQNIQISNCVIDTVGFKGIELKKLGNIEVIDNQLQDIGGPGIQVTTVSDLVVRGNSIDSSGSFVDSRMHGRGSGIWPYGSDRVLIEKNTVQNALGKADSCGIHIDSLNNDVVVQYNLSINNAGGFIEILGKNVNCAYRYNISINDGARVVGQPSNGPGTLNNVQPGQIIWTSGYNFAADEGPTNSYLYNNTIYVGTGITGNFNIHESTDGLLIANNIFYVVDPTADVTPAGLDDYTVAMADRVVWNNNLYQTTGIVPTFNLDLFGETGEVIGDPLFANTGGLTAADYIPSSTTFVEDQGIAIPLITGDTVGLLIGLEVATDYFGNPVIGLPDMGAIEIGGTPFPIPAAAFASNPAAVNANSVTMTSVEGPLNTEYYFVETSGNFGGDDSGWQSSPVYVDDGLLPNTTYSYTVTLRDVLDAAGAPSAAESVTTPVVTPFDSPVVLDEGFSSEPNPINTSLPWPEETWFLPATNDATKEVDNFSVFTFNGGLQTGYGYDETLIYWYSSLTWDLARDYRFTGDWEIKSVLANTLGLIVGIGEFDPSTGALIQRVKEVTTGELVTPVVGQTGSFNLSVTSTELATAGVSSSNRVGVFLQHDDEGTLGTQAAGSNDVYIVDNLRLTGTIDRDGDGIDDTDEPGLGLDPNNPDDGAEDLDGDSFSNHDEYLTGTGLNDPADFLSPALTASPTLADLLVPGSSVLNGRVYILEQSTTLGGWTAVDAVSGSDAPGLDILFQVVDPDATSFFRTRVEWE</sequence>
<keyword evidence="2" id="KW-0732">Signal</keyword>
<dbReference type="Gene3D" id="2.160.20.10">
    <property type="entry name" value="Single-stranded right-handed beta-helix, Pectin lyase-like"/>
    <property type="match status" value="1"/>
</dbReference>
<evidence type="ECO:0000313" key="4">
    <source>
        <dbReference type="EMBL" id="NDV61021.1"/>
    </source>
</evidence>
<evidence type="ECO:0000259" key="3">
    <source>
        <dbReference type="Pfam" id="PF13229"/>
    </source>
</evidence>
<dbReference type="InterPro" id="IPR011050">
    <property type="entry name" value="Pectin_lyase_fold/virulence"/>
</dbReference>
<protein>
    <submittedName>
        <fullName evidence="4">Right-handed parallel beta-helix repeat-containing protein</fullName>
    </submittedName>
</protein>
<keyword evidence="5" id="KW-1185">Reference proteome</keyword>
<evidence type="ECO:0000256" key="1">
    <source>
        <dbReference type="SAM" id="MobiDB-lite"/>
    </source>
</evidence>
<feature type="domain" description="Right handed beta helix" evidence="3">
    <location>
        <begin position="411"/>
        <end position="561"/>
    </location>
</feature>
<dbReference type="EMBL" id="JAAGNX010000001">
    <property type="protein sequence ID" value="NDV61021.1"/>
    <property type="molecule type" value="Genomic_DNA"/>
</dbReference>
<feature type="region of interest" description="Disordered" evidence="1">
    <location>
        <begin position="1045"/>
        <end position="1084"/>
    </location>
</feature>
<dbReference type="AlphaFoldDB" id="A0A6B2LX19"/>
<dbReference type="Proteomes" id="UP000478417">
    <property type="component" value="Unassembled WGS sequence"/>
</dbReference>
<dbReference type="InterPro" id="IPR039448">
    <property type="entry name" value="Beta_helix"/>
</dbReference>
<comment type="caution">
    <text evidence="4">The sequence shown here is derived from an EMBL/GenBank/DDBJ whole genome shotgun (WGS) entry which is preliminary data.</text>
</comment>
<reference evidence="4 5" key="1">
    <citation type="submission" date="2020-02" db="EMBL/GenBank/DDBJ databases">
        <title>Albibacoteraceae fam. nov., the first described family within the subdivision 4 Verrucomicrobia.</title>
        <authorList>
            <person name="Xi F."/>
        </authorList>
    </citation>
    <scope>NUCLEOTIDE SEQUENCE [LARGE SCALE GENOMIC DNA]</scope>
    <source>
        <strain evidence="4 5">CK1056</strain>
    </source>
</reference>
<proteinExistence type="predicted"/>
<dbReference type="RefSeq" id="WP_163961564.1">
    <property type="nucleotide sequence ID" value="NZ_JAAGNX010000001.1"/>
</dbReference>
<feature type="signal peptide" evidence="2">
    <location>
        <begin position="1"/>
        <end position="32"/>
    </location>
</feature>
<dbReference type="Pfam" id="PF13229">
    <property type="entry name" value="Beta_helix"/>
    <property type="match status" value="1"/>
</dbReference>
<dbReference type="InterPro" id="IPR006626">
    <property type="entry name" value="PbH1"/>
</dbReference>
<name>A0A6B2LX19_9BACT</name>
<dbReference type="SMART" id="SM00710">
    <property type="entry name" value="PbH1"/>
    <property type="match status" value="7"/>
</dbReference>
<evidence type="ECO:0000313" key="5">
    <source>
        <dbReference type="Proteomes" id="UP000478417"/>
    </source>
</evidence>